<keyword evidence="2" id="KW-1185">Reference proteome</keyword>
<accession>A0ABU0D4H9</accession>
<organism evidence="1 2">
    <name type="scientific">Lederbergia wuyishanensis</name>
    <dbReference type="NCBI Taxonomy" id="1347903"/>
    <lineage>
        <taxon>Bacteria</taxon>
        <taxon>Bacillati</taxon>
        <taxon>Bacillota</taxon>
        <taxon>Bacilli</taxon>
        <taxon>Bacillales</taxon>
        <taxon>Bacillaceae</taxon>
        <taxon>Lederbergia</taxon>
    </lineage>
</organism>
<evidence type="ECO:0000313" key="2">
    <source>
        <dbReference type="Proteomes" id="UP001232343"/>
    </source>
</evidence>
<dbReference type="Proteomes" id="UP001232343">
    <property type="component" value="Unassembled WGS sequence"/>
</dbReference>
<dbReference type="EMBL" id="JAUSUO010000004">
    <property type="protein sequence ID" value="MDQ0343286.1"/>
    <property type="molecule type" value="Genomic_DNA"/>
</dbReference>
<evidence type="ECO:0000313" key="1">
    <source>
        <dbReference type="EMBL" id="MDQ0343286.1"/>
    </source>
</evidence>
<protein>
    <submittedName>
        <fullName evidence="1">Uncharacterized protein</fullName>
    </submittedName>
</protein>
<gene>
    <name evidence="1" type="ORF">J2S14_002100</name>
</gene>
<name>A0ABU0D4H9_9BACI</name>
<comment type="caution">
    <text evidence="1">The sequence shown here is derived from an EMBL/GenBank/DDBJ whole genome shotgun (WGS) entry which is preliminary data.</text>
</comment>
<sequence>MEILYADLCEMGERATRENSLGIKLVPDVLELRKKTEDELRKRGSLEGLLEKWNPNHIES</sequence>
<dbReference type="RefSeq" id="WP_244681730.1">
    <property type="nucleotide sequence ID" value="NZ_JALIRM010000008.1"/>
</dbReference>
<proteinExistence type="predicted"/>
<reference evidence="1 2" key="1">
    <citation type="submission" date="2023-07" db="EMBL/GenBank/DDBJ databases">
        <title>Genomic Encyclopedia of Type Strains, Phase IV (KMG-IV): sequencing the most valuable type-strain genomes for metagenomic binning, comparative biology and taxonomic classification.</title>
        <authorList>
            <person name="Goeker M."/>
        </authorList>
    </citation>
    <scope>NUCLEOTIDE SEQUENCE [LARGE SCALE GENOMIC DNA]</scope>
    <source>
        <strain evidence="1 2">DSM 27848</strain>
    </source>
</reference>